<dbReference type="Proteomes" id="UP000005239">
    <property type="component" value="Unassembled WGS sequence"/>
</dbReference>
<dbReference type="GO" id="GO:0007606">
    <property type="term" value="P:sensory perception of chemical stimulus"/>
    <property type="evidence" value="ECO:0007669"/>
    <property type="project" value="InterPro"/>
</dbReference>
<dbReference type="GO" id="GO:0016020">
    <property type="term" value="C:membrane"/>
    <property type="evidence" value="ECO:0007669"/>
    <property type="project" value="InterPro"/>
</dbReference>
<dbReference type="AlphaFoldDB" id="A0A2A6CP13"/>
<dbReference type="PANTHER" id="PTHR47521:SF7">
    <property type="entry name" value="SERPENTINE RECEPTOR CLASS EPSILON-6"/>
    <property type="match status" value="1"/>
</dbReference>
<evidence type="ECO:0000313" key="2">
    <source>
        <dbReference type="EnsemblMetazoa" id="PPA23254.1"/>
    </source>
</evidence>
<dbReference type="InterPro" id="IPR004151">
    <property type="entry name" value="7TM_GPCR_serpentine_rcpt_Sre"/>
</dbReference>
<accession>A0A2A6CP13</accession>
<comment type="similarity">
    <text evidence="1">Belongs to the nematode receptor-like protein sre family.</text>
</comment>
<evidence type="ECO:0000256" key="1">
    <source>
        <dbReference type="ARBA" id="ARBA00006803"/>
    </source>
</evidence>
<organism evidence="2 3">
    <name type="scientific">Pristionchus pacificus</name>
    <name type="common">Parasitic nematode worm</name>
    <dbReference type="NCBI Taxonomy" id="54126"/>
    <lineage>
        <taxon>Eukaryota</taxon>
        <taxon>Metazoa</taxon>
        <taxon>Ecdysozoa</taxon>
        <taxon>Nematoda</taxon>
        <taxon>Chromadorea</taxon>
        <taxon>Rhabditida</taxon>
        <taxon>Rhabditina</taxon>
        <taxon>Diplogasteromorpha</taxon>
        <taxon>Diplogasteroidea</taxon>
        <taxon>Neodiplogasteridae</taxon>
        <taxon>Pristionchus</taxon>
    </lineage>
</organism>
<accession>A0A8R1YJ11</accession>
<protein>
    <submittedName>
        <fullName evidence="2">G protein-coupled receptor</fullName>
    </submittedName>
</protein>
<sequence>MFDYFILTGVELNKWTLALTFSLWSLPSVQLGAVLSRNTAAKYETIFEIIYSIEVKSTTWNGYFKCFVDILDCHRNCAVVSTNLDSLECRAASSKCMCLIKEREKLAIDYQLRVIFVVCIVQSLILFVTRPALVYAQLCGWKDTPCLLPIAIARIQSFVFYSVIMSGIAVERLVATLFWEWYEKQRTSTLFVVAAVFGVISVIVIFNTLSIAGLHFTDNVFAMKTVASPLAGAIALTSCMIYAVLLAFNKYELRRMHKGKVDAYSLACTYQLRENVMIIRIMGPAFVISTPAFAFRGLHLFLPHTPEFEFTRSLAAAMFDLWISLVSVFMSFIFPLFNVRFRKPAKRFFIYRQIMRCFRCKAKSRIRASAQKEIADVYFESFNRAMTTSPRTPNISSISFHIKIHNT</sequence>
<gene>
    <name evidence="2" type="primary">WBGene00112808</name>
</gene>
<dbReference type="InterPro" id="IPR052860">
    <property type="entry name" value="NRL-GPCR1"/>
</dbReference>
<dbReference type="EnsemblMetazoa" id="PPA23254.1">
    <property type="protein sequence ID" value="PPA23254.1"/>
    <property type="gene ID" value="WBGene00112808"/>
</dbReference>
<name>A0A2A6CP13_PRIPA</name>
<dbReference type="Pfam" id="PF03125">
    <property type="entry name" value="Sre"/>
    <property type="match status" value="1"/>
</dbReference>
<evidence type="ECO:0000313" key="3">
    <source>
        <dbReference type="Proteomes" id="UP000005239"/>
    </source>
</evidence>
<keyword evidence="3" id="KW-1185">Reference proteome</keyword>
<reference evidence="3" key="1">
    <citation type="journal article" date="2008" name="Nat. Genet.">
        <title>The Pristionchus pacificus genome provides a unique perspective on nematode lifestyle and parasitism.</title>
        <authorList>
            <person name="Dieterich C."/>
            <person name="Clifton S.W."/>
            <person name="Schuster L.N."/>
            <person name="Chinwalla A."/>
            <person name="Delehaunty K."/>
            <person name="Dinkelacker I."/>
            <person name="Fulton L."/>
            <person name="Fulton R."/>
            <person name="Godfrey J."/>
            <person name="Minx P."/>
            <person name="Mitreva M."/>
            <person name="Roeseler W."/>
            <person name="Tian H."/>
            <person name="Witte H."/>
            <person name="Yang S.P."/>
            <person name="Wilson R.K."/>
            <person name="Sommer R.J."/>
        </authorList>
    </citation>
    <scope>NUCLEOTIDE SEQUENCE [LARGE SCALE GENOMIC DNA]</scope>
    <source>
        <strain evidence="3">PS312</strain>
    </source>
</reference>
<reference evidence="2" key="2">
    <citation type="submission" date="2022-06" db="UniProtKB">
        <authorList>
            <consortium name="EnsemblMetazoa"/>
        </authorList>
    </citation>
    <scope>IDENTIFICATION</scope>
    <source>
        <strain evidence="2">PS312</strain>
    </source>
</reference>
<proteinExistence type="inferred from homology"/>
<dbReference type="PANTHER" id="PTHR47521">
    <property type="entry name" value="SERPENTINE RECEPTOR, CLASS E (EPSILON)-RELATED"/>
    <property type="match status" value="1"/>
</dbReference>